<evidence type="ECO:0000313" key="6">
    <source>
        <dbReference type="EMBL" id="KAF0356325.1"/>
    </source>
</evidence>
<feature type="domain" description="Plastocyanin-like" evidence="4">
    <location>
        <begin position="564"/>
        <end position="684"/>
    </location>
</feature>
<dbReference type="Proteomes" id="UP000439903">
    <property type="component" value="Unassembled WGS sequence"/>
</dbReference>
<dbReference type="OrthoDB" id="2121828at2759"/>
<dbReference type="GO" id="GO:0005507">
    <property type="term" value="F:copper ion binding"/>
    <property type="evidence" value="ECO:0007669"/>
    <property type="project" value="InterPro"/>
</dbReference>
<evidence type="ECO:0000259" key="3">
    <source>
        <dbReference type="Pfam" id="PF00394"/>
    </source>
</evidence>
<dbReference type="InterPro" id="IPR045087">
    <property type="entry name" value="Cu-oxidase_fam"/>
</dbReference>
<dbReference type="Pfam" id="PF07731">
    <property type="entry name" value="Cu-oxidase_2"/>
    <property type="match status" value="1"/>
</dbReference>
<proteinExistence type="inferred from homology"/>
<evidence type="ECO:0000259" key="5">
    <source>
        <dbReference type="Pfam" id="PF07732"/>
    </source>
</evidence>
<comment type="similarity">
    <text evidence="1">Belongs to the multicopper oxidase family.</text>
</comment>
<dbReference type="InterPro" id="IPR008972">
    <property type="entry name" value="Cupredoxin"/>
</dbReference>
<comment type="caution">
    <text evidence="6">The sequence shown here is derived from an EMBL/GenBank/DDBJ whole genome shotgun (WGS) entry which is preliminary data.</text>
</comment>
<dbReference type="AlphaFoldDB" id="A0A8H3WUW4"/>
<reference evidence="6 7" key="1">
    <citation type="journal article" date="2019" name="Environ. Microbiol.">
        <title>At the nexus of three kingdoms: the genome of the mycorrhizal fungus Gigaspora margarita provides insights into plant, endobacterial and fungal interactions.</title>
        <authorList>
            <person name="Venice F."/>
            <person name="Ghignone S."/>
            <person name="Salvioli di Fossalunga A."/>
            <person name="Amselem J."/>
            <person name="Novero M."/>
            <person name="Xianan X."/>
            <person name="Sedzielewska Toro K."/>
            <person name="Morin E."/>
            <person name="Lipzen A."/>
            <person name="Grigoriev I.V."/>
            <person name="Henrissat B."/>
            <person name="Martin F.M."/>
            <person name="Bonfante P."/>
        </authorList>
    </citation>
    <scope>NUCLEOTIDE SEQUENCE [LARGE SCALE GENOMIC DNA]</scope>
    <source>
        <strain evidence="6 7">BEG34</strain>
    </source>
</reference>
<dbReference type="EMBL" id="WTPW01003042">
    <property type="protein sequence ID" value="KAF0356325.1"/>
    <property type="molecule type" value="Genomic_DNA"/>
</dbReference>
<dbReference type="Pfam" id="PF07732">
    <property type="entry name" value="Cu-oxidase_3"/>
    <property type="match status" value="1"/>
</dbReference>
<protein>
    <submittedName>
        <fullName evidence="6">Multicopper oxidase</fullName>
    </submittedName>
</protein>
<organism evidence="6 7">
    <name type="scientific">Gigaspora margarita</name>
    <dbReference type="NCBI Taxonomy" id="4874"/>
    <lineage>
        <taxon>Eukaryota</taxon>
        <taxon>Fungi</taxon>
        <taxon>Fungi incertae sedis</taxon>
        <taxon>Mucoromycota</taxon>
        <taxon>Glomeromycotina</taxon>
        <taxon>Glomeromycetes</taxon>
        <taxon>Diversisporales</taxon>
        <taxon>Gigasporaceae</taxon>
        <taxon>Gigaspora</taxon>
    </lineage>
</organism>
<dbReference type="InterPro" id="IPR001117">
    <property type="entry name" value="Cu-oxidase_2nd"/>
</dbReference>
<evidence type="ECO:0000259" key="4">
    <source>
        <dbReference type="Pfam" id="PF07731"/>
    </source>
</evidence>
<dbReference type="PANTHER" id="PTHR11709">
    <property type="entry name" value="MULTI-COPPER OXIDASE"/>
    <property type="match status" value="1"/>
</dbReference>
<dbReference type="Gene3D" id="2.60.40.420">
    <property type="entry name" value="Cupredoxins - blue copper proteins"/>
    <property type="match status" value="3"/>
</dbReference>
<evidence type="ECO:0000313" key="7">
    <source>
        <dbReference type="Proteomes" id="UP000439903"/>
    </source>
</evidence>
<sequence>MLSLLFSITKRYKIFFLGFTVLLCLSSILLLFALTNSDNSTWIPWPHYNYSESESQNFNNINQNISSSLDTNNSLYNITPEVESFIPSVTSIPSKSITSSISFVSLIPTNQPQIQTQDQKSFNLIFRNETRSPDGYIRSVLTINNKFPGPIIKVNKGDKVRINVMNLLGVPTSLHIHGIDQRINPFMDGVPYVTQCPIENGSSFVYSFDALKSGTYWYYSSYETQRIDGLYGALIVNDPIDQTLFNYQKENIILLSDWYHNEGSELLNFYQFGSVNSSIIEPVPKNTIINGKGVFNCKKYKFNDSMRENCDSYLGSIKYFYFEPNKKYRLRIINTSAMTLFFFSIDGHILQIVEVEGTLTKLSKPYHRIPIHVAQRYSVIPTRLPKYMSISSFMIRGEVNKNSFQSSALDSEKLDDVIAILSYSTDDSEYPTTVPWSYYENTYYDSMRNFKLEDMDSLELEPLIDENIPTNTILYEMTMIISRFYNITTDNVNVTTDNVNVITDNVTTNNVTTDNVTNNVINNMTNKNINVFNQNSLIDGAIYSSIYSKTRGIYVYQPNKTTSTIKEVLEGNIKKFDHYWNAYVFKKYGVLDFLLKNNHTIELVFHLHGHSFWVLDRGNESTPYNSSKELLYTTNFIKRDTVTIPALGWTLIRIRINNPGIWAFGNPIMWHLSTGMMGQIVELPSSLKKLIPPTKWCKMCESYKLDICDNEIF</sequence>
<keyword evidence="2" id="KW-0186">Copper</keyword>
<evidence type="ECO:0000256" key="1">
    <source>
        <dbReference type="ARBA" id="ARBA00010609"/>
    </source>
</evidence>
<dbReference type="Pfam" id="PF00394">
    <property type="entry name" value="Cu-oxidase"/>
    <property type="match status" value="1"/>
</dbReference>
<dbReference type="GO" id="GO:0016491">
    <property type="term" value="F:oxidoreductase activity"/>
    <property type="evidence" value="ECO:0007669"/>
    <property type="project" value="InterPro"/>
</dbReference>
<evidence type="ECO:0000256" key="2">
    <source>
        <dbReference type="ARBA" id="ARBA00023008"/>
    </source>
</evidence>
<feature type="domain" description="Plastocyanin-like" evidence="5">
    <location>
        <begin position="128"/>
        <end position="239"/>
    </location>
</feature>
<feature type="domain" description="Plastocyanin-like" evidence="3">
    <location>
        <begin position="250"/>
        <end position="397"/>
    </location>
</feature>
<accession>A0A8H3WUW4</accession>
<dbReference type="PANTHER" id="PTHR11709:SF511">
    <property type="entry name" value="LACCASE"/>
    <property type="match status" value="1"/>
</dbReference>
<dbReference type="InterPro" id="IPR011707">
    <property type="entry name" value="Cu-oxidase-like_N"/>
</dbReference>
<dbReference type="SUPFAM" id="SSF49503">
    <property type="entry name" value="Cupredoxins"/>
    <property type="match status" value="2"/>
</dbReference>
<name>A0A8H3WUW4_GIGMA</name>
<keyword evidence="7" id="KW-1185">Reference proteome</keyword>
<dbReference type="InterPro" id="IPR011706">
    <property type="entry name" value="Cu-oxidase_C"/>
</dbReference>
<gene>
    <name evidence="6" type="ORF">F8M41_014810</name>
</gene>